<dbReference type="PRINTS" id="PR00951">
    <property type="entry name" value="FLGBIOSNFLIP"/>
</dbReference>
<dbReference type="Proteomes" id="UP000746471">
    <property type="component" value="Unassembled WGS sequence"/>
</dbReference>
<name>A0ABS5PTA3_9FIRM</name>
<organism evidence="13 14">
    <name type="scientific">Fusibacter paucivorans</name>
    <dbReference type="NCBI Taxonomy" id="76009"/>
    <lineage>
        <taxon>Bacteria</taxon>
        <taxon>Bacillati</taxon>
        <taxon>Bacillota</taxon>
        <taxon>Clostridia</taxon>
        <taxon>Eubacteriales</taxon>
        <taxon>Eubacteriales Family XII. Incertae Sedis</taxon>
        <taxon>Fusibacter</taxon>
    </lineage>
</organism>
<evidence type="ECO:0000256" key="9">
    <source>
        <dbReference type="ARBA" id="ARBA00023136"/>
    </source>
</evidence>
<comment type="subcellular location">
    <subcellularLocation>
        <location evidence="12">Cell membrane</location>
        <topology evidence="12">Multi-pass membrane protein</topology>
    </subcellularLocation>
    <subcellularLocation>
        <location evidence="12">Bacterial flagellum basal body</location>
    </subcellularLocation>
</comment>
<evidence type="ECO:0000256" key="4">
    <source>
        <dbReference type="ARBA" id="ARBA00022475"/>
    </source>
</evidence>
<evidence type="ECO:0000256" key="1">
    <source>
        <dbReference type="ARBA" id="ARBA00006257"/>
    </source>
</evidence>
<feature type="transmembrane region" description="Helical" evidence="12">
    <location>
        <begin position="202"/>
        <end position="224"/>
    </location>
</feature>
<protein>
    <recommendedName>
        <fullName evidence="2 12">Flagellar biosynthetic protein FliP</fullName>
    </recommendedName>
</protein>
<dbReference type="PANTHER" id="PTHR30587">
    <property type="entry name" value="FLAGELLAR BIOSYNTHETIC PROTEIN FLIP"/>
    <property type="match status" value="1"/>
</dbReference>
<evidence type="ECO:0000256" key="12">
    <source>
        <dbReference type="RuleBase" id="RU362069"/>
    </source>
</evidence>
<evidence type="ECO:0000256" key="3">
    <source>
        <dbReference type="ARBA" id="ARBA00022448"/>
    </source>
</evidence>
<gene>
    <name evidence="12 13" type="primary">fliP</name>
    <name evidence="13" type="ORF">KHM83_17115</name>
</gene>
<keyword evidence="3 12" id="KW-0813">Transport</keyword>
<accession>A0ABS5PTA3</accession>
<evidence type="ECO:0000256" key="6">
    <source>
        <dbReference type="ARBA" id="ARBA00022795"/>
    </source>
</evidence>
<reference evidence="13 14" key="1">
    <citation type="submission" date="2021-05" db="EMBL/GenBank/DDBJ databases">
        <title>Fusibacter ferrireducens sp. nov., an anaerobic, sulfur- and Fe-reducing bacterium isolated from the mangrove sediment.</title>
        <authorList>
            <person name="Qiu D."/>
        </authorList>
    </citation>
    <scope>NUCLEOTIDE SEQUENCE [LARGE SCALE GENOMIC DNA]</scope>
    <source>
        <strain evidence="13 14">DSM 12116</strain>
    </source>
</reference>
<dbReference type="InterPro" id="IPR005838">
    <property type="entry name" value="T3SS_IM_P"/>
</dbReference>
<evidence type="ECO:0000256" key="5">
    <source>
        <dbReference type="ARBA" id="ARBA00022692"/>
    </source>
</evidence>
<comment type="similarity">
    <text evidence="1 12">Belongs to the FliP/MopC/SpaP family.</text>
</comment>
<comment type="caution">
    <text evidence="13">The sequence shown here is derived from an EMBL/GenBank/DDBJ whole genome shotgun (WGS) entry which is preliminary data.</text>
</comment>
<evidence type="ECO:0000256" key="2">
    <source>
        <dbReference type="ARBA" id="ARBA00021714"/>
    </source>
</evidence>
<dbReference type="EMBL" id="JAHBCL010000039">
    <property type="protein sequence ID" value="MBS7528410.1"/>
    <property type="molecule type" value="Genomic_DNA"/>
</dbReference>
<dbReference type="PROSITE" id="PS01061">
    <property type="entry name" value="FLIP_2"/>
    <property type="match status" value="1"/>
</dbReference>
<keyword evidence="10" id="KW-0975">Bacterial flagellum</keyword>
<dbReference type="PROSITE" id="PS01060">
    <property type="entry name" value="FLIP_1"/>
    <property type="match status" value="1"/>
</dbReference>
<dbReference type="PANTHER" id="PTHR30587:SF0">
    <property type="entry name" value="FLAGELLAR BIOSYNTHETIC PROTEIN FLIP"/>
    <property type="match status" value="1"/>
</dbReference>
<keyword evidence="13" id="KW-0282">Flagellum</keyword>
<keyword evidence="4 12" id="KW-1003">Cell membrane</keyword>
<comment type="function">
    <text evidence="12">Plays a role in the flagellum-specific transport system.</text>
</comment>
<evidence type="ECO:0000313" key="14">
    <source>
        <dbReference type="Proteomes" id="UP000746471"/>
    </source>
</evidence>
<sequence length="261" mass="28948">MMQIISKVPKRRTVAVIVAVIAVWAIFSGLSFGETSISLPEINVSINNGDGDVQIANSIQLMILLTILSLAPSILIMMTCFTRYIIVLGFVRRALSLQSTPPNQVLIGLALFLTFFTMSSVFTEVYEDAYLPFQEGTVTIQEAADLASEPVKEFMLKQVRTRDLSLFMGIAGITEIETNDDIPLRVVIPAFIISELKIAFEIGFLIFIPFIVVDMIVASTLMALGMMMLPPVMISLPIKVLLFLMVDGWHLIVEKLIMSIR</sequence>
<dbReference type="NCBIfam" id="NF009438">
    <property type="entry name" value="PRK12797.1"/>
    <property type="match status" value="1"/>
</dbReference>
<keyword evidence="5 12" id="KW-0812">Transmembrane</keyword>
<comment type="caution">
    <text evidence="12">Lacks conserved residue(s) required for the propagation of feature annotation.</text>
</comment>
<evidence type="ECO:0000256" key="10">
    <source>
        <dbReference type="ARBA" id="ARBA00023143"/>
    </source>
</evidence>
<keyword evidence="8 12" id="KW-1133">Transmembrane helix</keyword>
<keyword evidence="7 12" id="KW-0653">Protein transport</keyword>
<keyword evidence="9 12" id="KW-0472">Membrane</keyword>
<evidence type="ECO:0000256" key="8">
    <source>
        <dbReference type="ARBA" id="ARBA00022989"/>
    </source>
</evidence>
<proteinExistence type="inferred from homology"/>
<keyword evidence="13" id="KW-0969">Cilium</keyword>
<keyword evidence="13" id="KW-0966">Cell projection</keyword>
<evidence type="ECO:0000313" key="13">
    <source>
        <dbReference type="EMBL" id="MBS7528410.1"/>
    </source>
</evidence>
<feature type="transmembrane region" description="Helical" evidence="12">
    <location>
        <begin position="57"/>
        <end position="84"/>
    </location>
</feature>
<evidence type="ECO:0000256" key="7">
    <source>
        <dbReference type="ARBA" id="ARBA00022927"/>
    </source>
</evidence>
<evidence type="ECO:0000256" key="11">
    <source>
        <dbReference type="ARBA" id="ARBA00023225"/>
    </source>
</evidence>
<dbReference type="Pfam" id="PF00813">
    <property type="entry name" value="FliP"/>
    <property type="match status" value="1"/>
</dbReference>
<dbReference type="InterPro" id="IPR005837">
    <property type="entry name" value="FliP"/>
</dbReference>
<keyword evidence="11 12" id="KW-1006">Bacterial flagellum protein export</keyword>
<dbReference type="PRINTS" id="PR01302">
    <property type="entry name" value="TYPE3IMPPROT"/>
</dbReference>
<feature type="transmembrane region" description="Helical" evidence="12">
    <location>
        <begin position="236"/>
        <end position="253"/>
    </location>
</feature>
<keyword evidence="6 12" id="KW-1005">Bacterial flagellum biogenesis</keyword>
<dbReference type="NCBIfam" id="TIGR01103">
    <property type="entry name" value="fliP"/>
    <property type="match status" value="1"/>
</dbReference>
<keyword evidence="14" id="KW-1185">Reference proteome</keyword>